<dbReference type="Pfam" id="PF01965">
    <property type="entry name" value="DJ-1_PfpI"/>
    <property type="match status" value="1"/>
</dbReference>
<evidence type="ECO:0000259" key="1">
    <source>
        <dbReference type="Pfam" id="PF01965"/>
    </source>
</evidence>
<feature type="domain" description="DJ-1/PfpI" evidence="1">
    <location>
        <begin position="105"/>
        <end position="165"/>
    </location>
</feature>
<organism evidence="2 3">
    <name type="scientific">Phaeosphaeria nodorum (strain SN15 / ATCC MYA-4574 / FGSC 10173)</name>
    <name type="common">Glume blotch fungus</name>
    <name type="synonym">Parastagonospora nodorum</name>
    <dbReference type="NCBI Taxonomy" id="321614"/>
    <lineage>
        <taxon>Eukaryota</taxon>
        <taxon>Fungi</taxon>
        <taxon>Dikarya</taxon>
        <taxon>Ascomycota</taxon>
        <taxon>Pezizomycotina</taxon>
        <taxon>Dothideomycetes</taxon>
        <taxon>Pleosporomycetidae</taxon>
        <taxon>Pleosporales</taxon>
        <taxon>Pleosporineae</taxon>
        <taxon>Phaeosphaeriaceae</taxon>
        <taxon>Parastagonospora</taxon>
    </lineage>
</organism>
<dbReference type="PANTHER" id="PTHR43130:SF7">
    <property type="entry name" value="DJ-1_PFPI DOMAIN-CONTAINING PROTEIN"/>
    <property type="match status" value="1"/>
</dbReference>
<evidence type="ECO:0000313" key="3">
    <source>
        <dbReference type="Proteomes" id="UP000001055"/>
    </source>
</evidence>
<name>Q0UIM1_PHANO</name>
<dbReference type="Proteomes" id="UP000001055">
    <property type="component" value="Unassembled WGS sequence"/>
</dbReference>
<dbReference type="VEuPathDB" id="FungiDB:JI435_083930"/>
<dbReference type="RefSeq" id="XP_001798706.1">
    <property type="nucleotide sequence ID" value="XM_001798654.1"/>
</dbReference>
<dbReference type="InParanoid" id="Q0UIM1"/>
<sequence>MSAPNTAQKPLRIGVFFEEVQMFDLAGLDVFGSQTPEMMAMSVELDASFKPLMAHTTPMEFLYIASSLETSWVTPKMLVKPTHTYENAPRDLDILLLGRPSEFGVLKEASLRTKVIMTTCTGAVWLAKSGVLDGKKATTNRAMIPLAKTMAPNVEWVDQRWVIEKGHFEGAEIWTAGAAGCGKFKKFDLHL</sequence>
<dbReference type="InterPro" id="IPR029062">
    <property type="entry name" value="Class_I_gatase-like"/>
</dbReference>
<dbReference type="InterPro" id="IPR002818">
    <property type="entry name" value="DJ-1/PfpI"/>
</dbReference>
<dbReference type="GeneID" id="5975604"/>
<reference evidence="3" key="1">
    <citation type="journal article" date="2007" name="Plant Cell">
        <title>Dothideomycete-plant interactions illuminated by genome sequencing and EST analysis of the wheat pathogen Stagonospora nodorum.</title>
        <authorList>
            <person name="Hane J.K."/>
            <person name="Lowe R.G."/>
            <person name="Solomon P.S."/>
            <person name="Tan K.C."/>
            <person name="Schoch C.L."/>
            <person name="Spatafora J.W."/>
            <person name="Crous P.W."/>
            <person name="Kodira C."/>
            <person name="Birren B.W."/>
            <person name="Galagan J.E."/>
            <person name="Torriani S.F."/>
            <person name="McDonald B.A."/>
            <person name="Oliver R.P."/>
        </authorList>
    </citation>
    <scope>NUCLEOTIDE SEQUENCE [LARGE SCALE GENOMIC DNA]</scope>
    <source>
        <strain evidence="3">SN15 / ATCC MYA-4574 / FGSC 10173</strain>
    </source>
</reference>
<gene>
    <name evidence="2" type="ORF">SNOG_08393</name>
</gene>
<dbReference type="PANTHER" id="PTHR43130">
    <property type="entry name" value="ARAC-FAMILY TRANSCRIPTIONAL REGULATOR"/>
    <property type="match status" value="1"/>
</dbReference>
<evidence type="ECO:0000313" key="2">
    <source>
        <dbReference type="EMBL" id="EAT84669.2"/>
    </source>
</evidence>
<proteinExistence type="predicted"/>
<protein>
    <recommendedName>
        <fullName evidence="1">DJ-1/PfpI domain-containing protein</fullName>
    </recommendedName>
</protein>
<dbReference type="KEGG" id="pno:SNOG_08393"/>
<dbReference type="InterPro" id="IPR052158">
    <property type="entry name" value="INH-QAR"/>
</dbReference>
<dbReference type="VEuPathDB" id="FungiDB:JI435_305930"/>
<dbReference type="AlphaFoldDB" id="Q0UIM1"/>
<accession>Q0UIM1</accession>
<dbReference type="EMBL" id="CH445336">
    <property type="protein sequence ID" value="EAT84669.2"/>
    <property type="molecule type" value="Genomic_DNA"/>
</dbReference>
<dbReference type="Gene3D" id="3.40.50.880">
    <property type="match status" value="1"/>
</dbReference>
<dbReference type="SUPFAM" id="SSF52317">
    <property type="entry name" value="Class I glutamine amidotransferase-like"/>
    <property type="match status" value="1"/>
</dbReference>